<dbReference type="Pfam" id="PF12146">
    <property type="entry name" value="Hydrolase_4"/>
    <property type="match status" value="1"/>
</dbReference>
<name>A0A2S9YI20_9BACT</name>
<dbReference type="InterPro" id="IPR022742">
    <property type="entry name" value="Hydrolase_4"/>
</dbReference>
<protein>
    <submittedName>
        <fullName evidence="2">Phospholipase YtpA</fullName>
        <ecNumber evidence="2">3.1.1.-</ecNumber>
    </submittedName>
</protein>
<evidence type="ECO:0000313" key="3">
    <source>
        <dbReference type="Proteomes" id="UP000237968"/>
    </source>
</evidence>
<dbReference type="EC" id="3.1.1.-" evidence="2"/>
<evidence type="ECO:0000259" key="1">
    <source>
        <dbReference type="Pfam" id="PF12146"/>
    </source>
</evidence>
<dbReference type="PANTHER" id="PTHR11614">
    <property type="entry name" value="PHOSPHOLIPASE-RELATED"/>
    <property type="match status" value="1"/>
</dbReference>
<dbReference type="EMBL" id="PVNK01000025">
    <property type="protein sequence ID" value="PRQ04767.1"/>
    <property type="molecule type" value="Genomic_DNA"/>
</dbReference>
<dbReference type="InterPro" id="IPR029058">
    <property type="entry name" value="AB_hydrolase_fold"/>
</dbReference>
<dbReference type="SUPFAM" id="SSF53474">
    <property type="entry name" value="alpha/beta-Hydrolases"/>
    <property type="match status" value="1"/>
</dbReference>
<organism evidence="2 3">
    <name type="scientific">Enhygromyxa salina</name>
    <dbReference type="NCBI Taxonomy" id="215803"/>
    <lineage>
        <taxon>Bacteria</taxon>
        <taxon>Pseudomonadati</taxon>
        <taxon>Myxococcota</taxon>
        <taxon>Polyangia</taxon>
        <taxon>Nannocystales</taxon>
        <taxon>Nannocystaceae</taxon>
        <taxon>Enhygromyxa</taxon>
    </lineage>
</organism>
<gene>
    <name evidence="2" type="primary">ytpA</name>
    <name evidence="2" type="ORF">ENSA5_05320</name>
</gene>
<evidence type="ECO:0000313" key="2">
    <source>
        <dbReference type="EMBL" id="PRQ04767.1"/>
    </source>
</evidence>
<keyword evidence="3" id="KW-1185">Reference proteome</keyword>
<dbReference type="InterPro" id="IPR051044">
    <property type="entry name" value="MAG_DAG_Lipase"/>
</dbReference>
<dbReference type="Proteomes" id="UP000237968">
    <property type="component" value="Unassembled WGS sequence"/>
</dbReference>
<dbReference type="AlphaFoldDB" id="A0A2S9YI20"/>
<accession>A0A2S9YI20</accession>
<dbReference type="GO" id="GO:0016787">
    <property type="term" value="F:hydrolase activity"/>
    <property type="evidence" value="ECO:0007669"/>
    <property type="project" value="UniProtKB-KW"/>
</dbReference>
<reference evidence="2 3" key="1">
    <citation type="submission" date="2018-03" db="EMBL/GenBank/DDBJ databases">
        <title>Draft Genome Sequences of the Obligatory Marine Myxobacteria Enhygromyxa salina SWB005.</title>
        <authorList>
            <person name="Poehlein A."/>
            <person name="Moghaddam J.A."/>
            <person name="Harms H."/>
            <person name="Alanjari M."/>
            <person name="Koenig G.M."/>
            <person name="Daniel R."/>
            <person name="Schaeberle T.F."/>
        </authorList>
    </citation>
    <scope>NUCLEOTIDE SEQUENCE [LARGE SCALE GENOMIC DNA]</scope>
    <source>
        <strain evidence="2 3">SWB005</strain>
    </source>
</reference>
<sequence length="296" mass="33214">MSETSSHSRKLETRDGTTLHSELWEPEGDVKFVVCIVHGQGEHVSRYDQVAAELNALGGLVFGADHRGEGRSGGRPGHTEGFEQYGEDLLDVLRDYQAHLGDARGPDQVPWFLWAHSMGGLITLTYLLDHERDVKLRGVVVSAPLLGLALEIGAVKEFVVRLLAKFFPTLAVPSGIESNTICRDPDQVRRYDLDPRRVKKVTTSWVLAMERATERVEREIRKVTLPMHWYVGTGDLICDTEATKRAFATLPDPSANDQTIEVWPGYYHELHNEPPELRAPVIAKVHEWILAHTQAQ</sequence>
<comment type="caution">
    <text evidence="2">The sequence shown here is derived from an EMBL/GenBank/DDBJ whole genome shotgun (WGS) entry which is preliminary data.</text>
</comment>
<dbReference type="RefSeq" id="WP_181197266.1">
    <property type="nucleotide sequence ID" value="NZ_PVNK01000025.1"/>
</dbReference>
<dbReference type="Gene3D" id="3.40.50.1820">
    <property type="entry name" value="alpha/beta hydrolase"/>
    <property type="match status" value="1"/>
</dbReference>
<proteinExistence type="predicted"/>
<feature type="domain" description="Serine aminopeptidase S33" evidence="1">
    <location>
        <begin position="30"/>
        <end position="274"/>
    </location>
</feature>
<keyword evidence="2" id="KW-0378">Hydrolase</keyword>